<protein>
    <recommendedName>
        <fullName evidence="3">HAUS augmin-like complex subunit 6 N-terminal domain-containing protein</fullName>
    </recommendedName>
</protein>
<organism evidence="2">
    <name type="scientific">Camponotus floridanus</name>
    <name type="common">Florida carpenter ant</name>
    <dbReference type="NCBI Taxonomy" id="104421"/>
    <lineage>
        <taxon>Eukaryota</taxon>
        <taxon>Metazoa</taxon>
        <taxon>Ecdysozoa</taxon>
        <taxon>Arthropoda</taxon>
        <taxon>Hexapoda</taxon>
        <taxon>Insecta</taxon>
        <taxon>Pterygota</taxon>
        <taxon>Neoptera</taxon>
        <taxon>Endopterygota</taxon>
        <taxon>Hymenoptera</taxon>
        <taxon>Apocrita</taxon>
        <taxon>Aculeata</taxon>
        <taxon>Formicoidea</taxon>
        <taxon>Formicidae</taxon>
        <taxon>Formicinae</taxon>
        <taxon>Camponotus</taxon>
    </lineage>
</organism>
<dbReference type="Proteomes" id="UP000000311">
    <property type="component" value="Unassembled WGS sequence"/>
</dbReference>
<sequence length="484" mass="55401">MGFPHIVTTYLHHASGTKFMLIMWKLSQLALKRYLMHNVEYEVISAPKPGPAIDLIKTYLQQSKASVASDTLSHRRNCTQMEKAVNFTLAEEKEQLAKIKTELFDKKQSVTNCISIAPVAICIKERLKNVEDAEIIQMWKNSLDKNIHYIQKQNTVLKNLEKICENISGIIMNLLGNAKVLDGKQLEKINCSLISELPFPPDIQHYLCHLYNDNQLVYHNFIYLHTLILHQVYQCLRKDELVDLKQCLLQMEASVEDMKSMYNIFKTILTNMKNSIVETQSFFCKRNMDYTTGEYVLPFVNSVLLMPSPLIKINTNCVDETNDLQKLLQLTPGETNSSMISLPSTAQANSSAIANTIGEMPNISDFNLDTIAKGYFNLNEESLINSTISCISTSAQFTPIKQNTSRDMSQERTTDKFDHEFKVNKLELNDFTEVQFVSDENKGTVVKHENSSRRQSISDLVERYKKLLEVSNSTMIKFQDKCKE</sequence>
<dbReference type="InParanoid" id="E2AJ56"/>
<dbReference type="AlphaFoldDB" id="E2AJ56"/>
<dbReference type="OMA" id="FKKLIEW"/>
<dbReference type="EMBL" id="GL439967">
    <property type="protein sequence ID" value="EFN66496.1"/>
    <property type="molecule type" value="Genomic_DNA"/>
</dbReference>
<dbReference type="OrthoDB" id="5575722at2759"/>
<evidence type="ECO:0000313" key="2">
    <source>
        <dbReference type="Proteomes" id="UP000000311"/>
    </source>
</evidence>
<gene>
    <name evidence="1" type="ORF">EAG_10990</name>
</gene>
<dbReference type="STRING" id="104421.E2AJ56"/>
<keyword evidence="2" id="KW-1185">Reference proteome</keyword>
<proteinExistence type="predicted"/>
<evidence type="ECO:0008006" key="3">
    <source>
        <dbReference type="Google" id="ProtNLM"/>
    </source>
</evidence>
<reference evidence="1 2" key="1">
    <citation type="journal article" date="2010" name="Science">
        <title>Genomic comparison of the ants Camponotus floridanus and Harpegnathos saltator.</title>
        <authorList>
            <person name="Bonasio R."/>
            <person name="Zhang G."/>
            <person name="Ye C."/>
            <person name="Mutti N.S."/>
            <person name="Fang X."/>
            <person name="Qin N."/>
            <person name="Donahue G."/>
            <person name="Yang P."/>
            <person name="Li Q."/>
            <person name="Li C."/>
            <person name="Zhang P."/>
            <person name="Huang Z."/>
            <person name="Berger S.L."/>
            <person name="Reinberg D."/>
            <person name="Wang J."/>
            <person name="Liebig J."/>
        </authorList>
    </citation>
    <scope>NUCLEOTIDE SEQUENCE [LARGE SCALE GENOMIC DNA]</scope>
    <source>
        <strain evidence="2">C129</strain>
    </source>
</reference>
<name>E2AJ56_CAMFO</name>
<accession>E2AJ56</accession>
<evidence type="ECO:0000313" key="1">
    <source>
        <dbReference type="EMBL" id="EFN66496.1"/>
    </source>
</evidence>